<dbReference type="EMBL" id="LCTW02000053">
    <property type="protein sequence ID" value="KXX80702.1"/>
    <property type="molecule type" value="Genomic_DNA"/>
</dbReference>
<sequence length="556" mass="60522">MSSAASPDAGGDSPIKQSGTAPAVTEPATYPTPASFPGSLIAQLVAGENRHNENEGDGGSLFGDGGPEAVLGGAFTGVPKDHISAREGLVSSSISRDSNINNAAYGNGEPGSGLPTEKLKAVDLPFPTTSPSHDDDNTAVKTSDNGNYSPAPDQTTISTPTNPMEEQKINPISTIEPIEITVKPNASSYDVQPVNASLLASDQENMIGALTNRSVPQSGFSSALLFGPDLQRALFVDGEATSDPQLPASDHPIAQVPFVDAIKPRQTTINMAGKEIIRSNNPQTPPGTPPRLVKLTLAKPRSFPNGAAGSGANPNPLPLPPLTPLTDQLRAEFWEWYHKERDFLQAYQTSYKAWLNFADDNGSETKKRYHETEEELRARVINDQTIWAKFSSSFAEWKVKNPAVAKIIINIHEEMDAAKAAEKFKADRVELLDQLQGKSDHVRRSELARYDGFVELMKQSRDREIWRRRVEVQKDVEAILQAELRARVDKVNESDRAKEELKKSETETTDKGEPATEAVGSPNVHEKEQEQRATVEDPNNWLGDFDLGDPGQNFLS</sequence>
<feature type="region of interest" description="Disordered" evidence="1">
    <location>
        <begin position="98"/>
        <end position="165"/>
    </location>
</feature>
<proteinExistence type="predicted"/>
<comment type="caution">
    <text evidence="2">The sequence shown here is derived from an EMBL/GenBank/DDBJ whole genome shotgun (WGS) entry which is preliminary data.</text>
</comment>
<name>A0A175WAZ1_9PEZI</name>
<dbReference type="Proteomes" id="UP000078237">
    <property type="component" value="Unassembled WGS sequence"/>
</dbReference>
<protein>
    <submittedName>
        <fullName evidence="2">Uncharacterized protein</fullName>
    </submittedName>
</protein>
<feature type="region of interest" description="Disordered" evidence="1">
    <location>
        <begin position="491"/>
        <end position="556"/>
    </location>
</feature>
<accession>A0A175WAZ1</accession>
<feature type="region of interest" description="Disordered" evidence="1">
    <location>
        <begin position="1"/>
        <end position="66"/>
    </location>
</feature>
<evidence type="ECO:0000256" key="1">
    <source>
        <dbReference type="SAM" id="MobiDB-lite"/>
    </source>
</evidence>
<feature type="compositionally biased region" description="Basic and acidic residues" evidence="1">
    <location>
        <begin position="524"/>
        <end position="535"/>
    </location>
</feature>
<reference evidence="2 3" key="1">
    <citation type="journal article" date="2016" name="Genome Announc.">
        <title>Genome Sequence of Madurella mycetomatis mm55, Isolated from a Human Mycetoma Case in Sudan.</title>
        <authorList>
            <person name="Smit S."/>
            <person name="Derks M.F."/>
            <person name="Bervoets S."/>
            <person name="Fahal A."/>
            <person name="van Leeuwen W."/>
            <person name="van Belkum A."/>
            <person name="van de Sande W.W."/>
        </authorList>
    </citation>
    <scope>NUCLEOTIDE SEQUENCE [LARGE SCALE GENOMIC DNA]</scope>
    <source>
        <strain evidence="3">mm55</strain>
    </source>
</reference>
<feature type="compositionally biased region" description="Low complexity" evidence="1">
    <location>
        <begin position="1"/>
        <end position="14"/>
    </location>
</feature>
<gene>
    <name evidence="2" type="ORF">MMYC01_202121</name>
</gene>
<keyword evidence="3" id="KW-1185">Reference proteome</keyword>
<organism evidence="2 3">
    <name type="scientific">Madurella mycetomatis</name>
    <dbReference type="NCBI Taxonomy" id="100816"/>
    <lineage>
        <taxon>Eukaryota</taxon>
        <taxon>Fungi</taxon>
        <taxon>Dikarya</taxon>
        <taxon>Ascomycota</taxon>
        <taxon>Pezizomycotina</taxon>
        <taxon>Sordariomycetes</taxon>
        <taxon>Sordariomycetidae</taxon>
        <taxon>Sordariales</taxon>
        <taxon>Sordariales incertae sedis</taxon>
        <taxon>Madurella</taxon>
    </lineage>
</organism>
<feature type="compositionally biased region" description="Basic and acidic residues" evidence="1">
    <location>
        <begin position="491"/>
        <end position="514"/>
    </location>
</feature>
<dbReference type="VEuPathDB" id="FungiDB:MMYC01_202121"/>
<evidence type="ECO:0000313" key="2">
    <source>
        <dbReference type="EMBL" id="KXX80702.1"/>
    </source>
</evidence>
<feature type="compositionally biased region" description="Gly residues" evidence="1">
    <location>
        <begin position="57"/>
        <end position="66"/>
    </location>
</feature>
<dbReference type="OrthoDB" id="4588146at2759"/>
<dbReference type="AlphaFoldDB" id="A0A175WAZ1"/>
<evidence type="ECO:0000313" key="3">
    <source>
        <dbReference type="Proteomes" id="UP000078237"/>
    </source>
</evidence>
<feature type="compositionally biased region" description="Polar residues" evidence="1">
    <location>
        <begin position="139"/>
        <end position="164"/>
    </location>
</feature>